<proteinExistence type="predicted"/>
<feature type="domain" description="DUF2147" evidence="1">
    <location>
        <begin position="19"/>
        <end position="140"/>
    </location>
</feature>
<sequence length="142" mass="16060">MLAALFFVSTQAFSQDVVGTWKTIDDETGKAKSHVKIYKNKSGVVFGRVVKILDPKKRDATCSKCPEKYNGFGKKGQKVLGMLILKGLAKDDDEYNGGNIFDPNKGKSYRCYITLKGKDKLKVRGFIGTRYVGRTQYWYRVK</sequence>
<dbReference type="Proteomes" id="UP000004095">
    <property type="component" value="Unassembled WGS sequence"/>
</dbReference>
<dbReference type="Gene3D" id="2.40.128.520">
    <property type="match status" value="1"/>
</dbReference>
<evidence type="ECO:0000313" key="3">
    <source>
        <dbReference type="Proteomes" id="UP000004095"/>
    </source>
</evidence>
<dbReference type="AlphaFoldDB" id="A1ZTF4"/>
<accession>A1ZTF4</accession>
<evidence type="ECO:0000259" key="1">
    <source>
        <dbReference type="Pfam" id="PF09917"/>
    </source>
</evidence>
<evidence type="ECO:0000313" key="2">
    <source>
        <dbReference type="EMBL" id="EAY26376.1"/>
    </source>
</evidence>
<gene>
    <name evidence="2" type="ORF">M23134_04654</name>
</gene>
<dbReference type="eggNOG" id="COG4731">
    <property type="taxonomic scope" value="Bacteria"/>
</dbReference>
<name>A1ZTF4_MICM2</name>
<dbReference type="InterPro" id="IPR019223">
    <property type="entry name" value="DUF2147"/>
</dbReference>
<reference evidence="2 3" key="1">
    <citation type="submission" date="2007-01" db="EMBL/GenBank/DDBJ databases">
        <authorList>
            <person name="Haygood M."/>
            <person name="Podell S."/>
            <person name="Anderson C."/>
            <person name="Hopkinson B."/>
            <person name="Roe K."/>
            <person name="Barbeau K."/>
            <person name="Gaasterland T."/>
            <person name="Ferriera S."/>
            <person name="Johnson J."/>
            <person name="Kravitz S."/>
            <person name="Beeson K."/>
            <person name="Sutton G."/>
            <person name="Rogers Y.-H."/>
            <person name="Friedman R."/>
            <person name="Frazier M."/>
            <person name="Venter J.C."/>
        </authorList>
    </citation>
    <scope>NUCLEOTIDE SEQUENCE [LARGE SCALE GENOMIC DNA]</scope>
    <source>
        <strain evidence="2 3">ATCC 23134</strain>
    </source>
</reference>
<protein>
    <submittedName>
        <fullName evidence="2">Hypothetical signal peptide protein</fullName>
    </submittedName>
</protein>
<organism evidence="2 3">
    <name type="scientific">Microscilla marina ATCC 23134</name>
    <dbReference type="NCBI Taxonomy" id="313606"/>
    <lineage>
        <taxon>Bacteria</taxon>
        <taxon>Pseudomonadati</taxon>
        <taxon>Bacteroidota</taxon>
        <taxon>Cytophagia</taxon>
        <taxon>Cytophagales</taxon>
        <taxon>Microscillaceae</taxon>
        <taxon>Microscilla</taxon>
    </lineage>
</organism>
<comment type="caution">
    <text evidence="2">The sequence shown here is derived from an EMBL/GenBank/DDBJ whole genome shotgun (WGS) entry which is preliminary data.</text>
</comment>
<keyword evidence="3" id="KW-1185">Reference proteome</keyword>
<dbReference type="PANTHER" id="PTHR36919">
    <property type="entry name" value="BLR1215 PROTEIN"/>
    <property type="match status" value="1"/>
</dbReference>
<dbReference type="EMBL" id="AAWS01000035">
    <property type="protein sequence ID" value="EAY26376.1"/>
    <property type="molecule type" value="Genomic_DNA"/>
</dbReference>
<dbReference type="Pfam" id="PF09917">
    <property type="entry name" value="DUF2147"/>
    <property type="match status" value="1"/>
</dbReference>
<dbReference type="PANTHER" id="PTHR36919:SF3">
    <property type="entry name" value="BLL5882 PROTEIN"/>
    <property type="match status" value="1"/>
</dbReference>